<name>A0A183KE88_9TREM</name>
<organism evidence="4">
    <name type="scientific">Schistosoma curassoni</name>
    <dbReference type="NCBI Taxonomy" id="6186"/>
    <lineage>
        <taxon>Eukaryota</taxon>
        <taxon>Metazoa</taxon>
        <taxon>Spiralia</taxon>
        <taxon>Lophotrochozoa</taxon>
        <taxon>Platyhelminthes</taxon>
        <taxon>Trematoda</taxon>
        <taxon>Digenea</taxon>
        <taxon>Strigeidida</taxon>
        <taxon>Schistosomatoidea</taxon>
        <taxon>Schistosomatidae</taxon>
        <taxon>Schistosoma</taxon>
    </lineage>
</organism>
<keyword evidence="3" id="KW-1185">Reference proteome</keyword>
<evidence type="ECO:0000313" key="4">
    <source>
        <dbReference type="WBParaSite" id="SCUD_0001333401-mRNA-1"/>
    </source>
</evidence>
<dbReference type="Proteomes" id="UP000279833">
    <property type="component" value="Unassembled WGS sequence"/>
</dbReference>
<reference evidence="2 3" key="2">
    <citation type="submission" date="2018-11" db="EMBL/GenBank/DDBJ databases">
        <authorList>
            <consortium name="Pathogen Informatics"/>
        </authorList>
    </citation>
    <scope>NUCLEOTIDE SEQUENCE [LARGE SCALE GENOMIC DNA]</scope>
    <source>
        <strain evidence="2">Dakar</strain>
        <strain evidence="3">Dakar, Senegal</strain>
    </source>
</reference>
<evidence type="ECO:0000313" key="3">
    <source>
        <dbReference type="Proteomes" id="UP000279833"/>
    </source>
</evidence>
<reference evidence="4" key="1">
    <citation type="submission" date="2016-06" db="UniProtKB">
        <authorList>
            <consortium name="WormBaseParasite"/>
        </authorList>
    </citation>
    <scope>IDENTIFICATION</scope>
</reference>
<gene>
    <name evidence="2" type="ORF">SCUD_LOCUS13330</name>
</gene>
<accession>A0A183KE88</accession>
<dbReference type="WBParaSite" id="SCUD_0001333401-mRNA-1">
    <property type="protein sequence ID" value="SCUD_0001333401-mRNA-1"/>
    <property type="gene ID" value="SCUD_0001333401"/>
</dbReference>
<sequence length="119" mass="13882">MELKTTVSQYQSQNPQYERKDSSMYGDKTWITTSAVLKKVQEFTNNCLCKILNVRWSDTISNNLVWKKTKQLLVEENNNCNSNNNNNNNNNSNNNDGNSCNFVSRMTRMFCLHKTILIF</sequence>
<feature type="region of interest" description="Disordered" evidence="1">
    <location>
        <begin position="1"/>
        <end position="21"/>
    </location>
</feature>
<evidence type="ECO:0000313" key="2">
    <source>
        <dbReference type="EMBL" id="VDP52245.1"/>
    </source>
</evidence>
<evidence type="ECO:0000256" key="1">
    <source>
        <dbReference type="SAM" id="MobiDB-lite"/>
    </source>
</evidence>
<proteinExistence type="predicted"/>
<dbReference type="EMBL" id="UZAK01035791">
    <property type="protein sequence ID" value="VDP52245.1"/>
    <property type="molecule type" value="Genomic_DNA"/>
</dbReference>
<protein>
    <submittedName>
        <fullName evidence="4">Myb domain-containing protein</fullName>
    </submittedName>
</protein>
<feature type="compositionally biased region" description="Polar residues" evidence="1">
    <location>
        <begin position="1"/>
        <end position="16"/>
    </location>
</feature>
<dbReference type="AlphaFoldDB" id="A0A183KE88"/>